<evidence type="ECO:0000313" key="3">
    <source>
        <dbReference type="Proteomes" id="UP000011087"/>
    </source>
</evidence>
<protein>
    <submittedName>
        <fullName evidence="1 2">Uncharacterized protein</fullName>
    </submittedName>
</protein>
<name>L1IA44_GUITC</name>
<organism evidence="1">
    <name type="scientific">Guillardia theta (strain CCMP2712)</name>
    <name type="common">Cryptophyte</name>
    <dbReference type="NCBI Taxonomy" id="905079"/>
    <lineage>
        <taxon>Eukaryota</taxon>
        <taxon>Cryptophyceae</taxon>
        <taxon>Pyrenomonadales</taxon>
        <taxon>Geminigeraceae</taxon>
        <taxon>Guillardia</taxon>
    </lineage>
</organism>
<evidence type="ECO:0000313" key="2">
    <source>
        <dbReference type="EnsemblProtists" id="EKX32967"/>
    </source>
</evidence>
<dbReference type="GeneID" id="17289707"/>
<dbReference type="KEGG" id="gtt:GUITHDRAFT_120845"/>
<sequence length="277" mass="31208">METSRPSGSIDDRRLWGMVHDMQVTMPNLSTRFRRKDPRVKLQACSMMLQVVRKSNFSHLDEFSFQDSLIFFNSSGGRQEVSLKQLALVCILISSKIFDARPVNSKLLNLHPYFTDVGANHIASLELQVLTLLDHDVSRPLVVLLYDEAMSLADEEDEEDDDSLAVLSCRVLDVLYIFFSGNEGLGVLANVPFDLLANAVYAAAFSLVICNEVEQPLGSLLYCLAAHQRLAPFWTVADLQLVANVLLDNVLTDAQAYRFKLVEEEEPQDVNNLRQRK</sequence>
<evidence type="ECO:0000313" key="1">
    <source>
        <dbReference type="EMBL" id="EKX32967.1"/>
    </source>
</evidence>
<dbReference type="Proteomes" id="UP000011087">
    <property type="component" value="Unassembled WGS sequence"/>
</dbReference>
<dbReference type="PaxDb" id="55529-EKX32967"/>
<dbReference type="EnsemblProtists" id="EKX32967">
    <property type="protein sequence ID" value="EKX32967"/>
    <property type="gene ID" value="GUITHDRAFT_120845"/>
</dbReference>
<reference evidence="3" key="2">
    <citation type="submission" date="2012-11" db="EMBL/GenBank/DDBJ databases">
        <authorList>
            <person name="Kuo A."/>
            <person name="Curtis B.A."/>
            <person name="Tanifuji G."/>
            <person name="Burki F."/>
            <person name="Gruber A."/>
            <person name="Irimia M."/>
            <person name="Maruyama S."/>
            <person name="Arias M.C."/>
            <person name="Ball S.G."/>
            <person name="Gile G.H."/>
            <person name="Hirakawa Y."/>
            <person name="Hopkins J.F."/>
            <person name="Rensing S.A."/>
            <person name="Schmutz J."/>
            <person name="Symeonidi A."/>
            <person name="Elias M."/>
            <person name="Eveleigh R.J."/>
            <person name="Herman E.K."/>
            <person name="Klute M.J."/>
            <person name="Nakayama T."/>
            <person name="Obornik M."/>
            <person name="Reyes-Prieto A."/>
            <person name="Armbrust E.V."/>
            <person name="Aves S.J."/>
            <person name="Beiko R.G."/>
            <person name="Coutinho P."/>
            <person name="Dacks J.B."/>
            <person name="Durnford D.G."/>
            <person name="Fast N.M."/>
            <person name="Green B.R."/>
            <person name="Grisdale C."/>
            <person name="Hempe F."/>
            <person name="Henrissat B."/>
            <person name="Hoppner M.P."/>
            <person name="Ishida K.-I."/>
            <person name="Kim E."/>
            <person name="Koreny L."/>
            <person name="Kroth P.G."/>
            <person name="Liu Y."/>
            <person name="Malik S.-B."/>
            <person name="Maier U.G."/>
            <person name="McRose D."/>
            <person name="Mock T."/>
            <person name="Neilson J.A."/>
            <person name="Onodera N.T."/>
            <person name="Poole A.M."/>
            <person name="Pritham E.J."/>
            <person name="Richards T.A."/>
            <person name="Rocap G."/>
            <person name="Roy S.W."/>
            <person name="Sarai C."/>
            <person name="Schaack S."/>
            <person name="Shirato S."/>
            <person name="Slamovits C.H."/>
            <person name="Spencer D.F."/>
            <person name="Suzuki S."/>
            <person name="Worden A.Z."/>
            <person name="Zauner S."/>
            <person name="Barry K."/>
            <person name="Bell C."/>
            <person name="Bharti A.K."/>
            <person name="Crow J.A."/>
            <person name="Grimwood J."/>
            <person name="Kramer R."/>
            <person name="Lindquist E."/>
            <person name="Lucas S."/>
            <person name="Salamov A."/>
            <person name="McFadden G.I."/>
            <person name="Lane C.E."/>
            <person name="Keeling P.J."/>
            <person name="Gray M.W."/>
            <person name="Grigoriev I.V."/>
            <person name="Archibald J.M."/>
        </authorList>
    </citation>
    <scope>NUCLEOTIDE SEQUENCE</scope>
    <source>
        <strain evidence="3">CCMP2712</strain>
    </source>
</reference>
<reference evidence="1 3" key="1">
    <citation type="journal article" date="2012" name="Nature">
        <title>Algal genomes reveal evolutionary mosaicism and the fate of nucleomorphs.</title>
        <authorList>
            <consortium name="DOE Joint Genome Institute"/>
            <person name="Curtis B.A."/>
            <person name="Tanifuji G."/>
            <person name="Burki F."/>
            <person name="Gruber A."/>
            <person name="Irimia M."/>
            <person name="Maruyama S."/>
            <person name="Arias M.C."/>
            <person name="Ball S.G."/>
            <person name="Gile G.H."/>
            <person name="Hirakawa Y."/>
            <person name="Hopkins J.F."/>
            <person name="Kuo A."/>
            <person name="Rensing S.A."/>
            <person name="Schmutz J."/>
            <person name="Symeonidi A."/>
            <person name="Elias M."/>
            <person name="Eveleigh R.J."/>
            <person name="Herman E.K."/>
            <person name="Klute M.J."/>
            <person name="Nakayama T."/>
            <person name="Obornik M."/>
            <person name="Reyes-Prieto A."/>
            <person name="Armbrust E.V."/>
            <person name="Aves S.J."/>
            <person name="Beiko R.G."/>
            <person name="Coutinho P."/>
            <person name="Dacks J.B."/>
            <person name="Durnford D.G."/>
            <person name="Fast N.M."/>
            <person name="Green B.R."/>
            <person name="Grisdale C.J."/>
            <person name="Hempel F."/>
            <person name="Henrissat B."/>
            <person name="Hoppner M.P."/>
            <person name="Ishida K."/>
            <person name="Kim E."/>
            <person name="Koreny L."/>
            <person name="Kroth P.G."/>
            <person name="Liu Y."/>
            <person name="Malik S.B."/>
            <person name="Maier U.G."/>
            <person name="McRose D."/>
            <person name="Mock T."/>
            <person name="Neilson J.A."/>
            <person name="Onodera N.T."/>
            <person name="Poole A.M."/>
            <person name="Pritham E.J."/>
            <person name="Richards T.A."/>
            <person name="Rocap G."/>
            <person name="Roy S.W."/>
            <person name="Sarai C."/>
            <person name="Schaack S."/>
            <person name="Shirato S."/>
            <person name="Slamovits C.H."/>
            <person name="Spencer D.F."/>
            <person name="Suzuki S."/>
            <person name="Worden A.Z."/>
            <person name="Zauner S."/>
            <person name="Barry K."/>
            <person name="Bell C."/>
            <person name="Bharti A.K."/>
            <person name="Crow J.A."/>
            <person name="Grimwood J."/>
            <person name="Kramer R."/>
            <person name="Lindquist E."/>
            <person name="Lucas S."/>
            <person name="Salamov A."/>
            <person name="McFadden G.I."/>
            <person name="Lane C.E."/>
            <person name="Keeling P.J."/>
            <person name="Gray M.W."/>
            <person name="Grigoriev I.V."/>
            <person name="Archibald J.M."/>
        </authorList>
    </citation>
    <scope>NUCLEOTIDE SEQUENCE</scope>
    <source>
        <strain evidence="1 3">CCMP2712</strain>
    </source>
</reference>
<dbReference type="AlphaFoldDB" id="L1IA44"/>
<dbReference type="HOGENOM" id="CLU_1006274_0_0_1"/>
<reference evidence="2" key="3">
    <citation type="submission" date="2016-03" db="UniProtKB">
        <authorList>
            <consortium name="EnsemblProtists"/>
        </authorList>
    </citation>
    <scope>IDENTIFICATION</scope>
</reference>
<proteinExistence type="predicted"/>
<accession>L1IA44</accession>
<gene>
    <name evidence="1" type="ORF">GUITHDRAFT_120845</name>
</gene>
<keyword evidence="3" id="KW-1185">Reference proteome</keyword>
<dbReference type="EMBL" id="JH993162">
    <property type="protein sequence ID" value="EKX32967.1"/>
    <property type="molecule type" value="Genomic_DNA"/>
</dbReference>
<dbReference type="RefSeq" id="XP_005819947.1">
    <property type="nucleotide sequence ID" value="XM_005819890.1"/>
</dbReference>